<gene>
    <name evidence="1" type="ORF">BRAFLDRAFT_102431</name>
</gene>
<dbReference type="AlphaFoldDB" id="C3YSG2"/>
<sequence>MAAGAPDAALAVPGPVVPCPPVLLPGPRPPFPMFPQPPLFPHFPVQFPPQAGFPLQGFPGYNFHGSVITVEHSVQRNRGSHNKAAWEGVNLQKCTHAQLNNLHSEGLSYWPSARWQYCAYAGSQT</sequence>
<name>C3YSG2_BRAFL</name>
<evidence type="ECO:0000313" key="1">
    <source>
        <dbReference type="EMBL" id="EEN56663.1"/>
    </source>
</evidence>
<dbReference type="InParanoid" id="C3YSG2"/>
<organism>
    <name type="scientific">Branchiostoma floridae</name>
    <name type="common">Florida lancelet</name>
    <name type="synonym">Amphioxus</name>
    <dbReference type="NCBI Taxonomy" id="7739"/>
    <lineage>
        <taxon>Eukaryota</taxon>
        <taxon>Metazoa</taxon>
        <taxon>Chordata</taxon>
        <taxon>Cephalochordata</taxon>
        <taxon>Leptocardii</taxon>
        <taxon>Amphioxiformes</taxon>
        <taxon>Branchiostomatidae</taxon>
        <taxon>Branchiostoma</taxon>
    </lineage>
</organism>
<proteinExistence type="predicted"/>
<protein>
    <submittedName>
        <fullName evidence="1">Uncharacterized protein</fullName>
    </submittedName>
</protein>
<reference evidence="1" key="1">
    <citation type="journal article" date="2008" name="Nature">
        <title>The amphioxus genome and the evolution of the chordate karyotype.</title>
        <authorList>
            <consortium name="US DOE Joint Genome Institute (JGI-PGF)"/>
            <person name="Putnam N.H."/>
            <person name="Butts T."/>
            <person name="Ferrier D.E.K."/>
            <person name="Furlong R.F."/>
            <person name="Hellsten U."/>
            <person name="Kawashima T."/>
            <person name="Robinson-Rechavi M."/>
            <person name="Shoguchi E."/>
            <person name="Terry A."/>
            <person name="Yu J.-K."/>
            <person name="Benito-Gutierrez E.L."/>
            <person name="Dubchak I."/>
            <person name="Garcia-Fernandez J."/>
            <person name="Gibson-Brown J.J."/>
            <person name="Grigoriev I.V."/>
            <person name="Horton A.C."/>
            <person name="de Jong P.J."/>
            <person name="Jurka J."/>
            <person name="Kapitonov V.V."/>
            <person name="Kohara Y."/>
            <person name="Kuroki Y."/>
            <person name="Lindquist E."/>
            <person name="Lucas S."/>
            <person name="Osoegawa K."/>
            <person name="Pennacchio L.A."/>
            <person name="Salamov A.A."/>
            <person name="Satou Y."/>
            <person name="Sauka-Spengler T."/>
            <person name="Schmutz J."/>
            <person name="Shin-I T."/>
            <person name="Toyoda A."/>
            <person name="Bronner-Fraser M."/>
            <person name="Fujiyama A."/>
            <person name="Holland L.Z."/>
            <person name="Holland P.W.H."/>
            <person name="Satoh N."/>
            <person name="Rokhsar D.S."/>
        </authorList>
    </citation>
    <scope>NUCLEOTIDE SEQUENCE [LARGE SCALE GENOMIC DNA]</scope>
    <source>
        <strain evidence="1">S238N-H82</strain>
        <tissue evidence="1">Testes</tissue>
    </source>
</reference>
<dbReference type="EMBL" id="GG666549">
    <property type="protein sequence ID" value="EEN56663.1"/>
    <property type="molecule type" value="Genomic_DNA"/>
</dbReference>
<accession>C3YSG2</accession>